<keyword evidence="1" id="KW-0812">Transmembrane</keyword>
<evidence type="ECO:0000313" key="2">
    <source>
        <dbReference type="EMBL" id="MYM81644.1"/>
    </source>
</evidence>
<evidence type="ECO:0000256" key="1">
    <source>
        <dbReference type="SAM" id="Phobius"/>
    </source>
</evidence>
<dbReference type="AlphaFoldDB" id="A0A6L8MGJ0"/>
<accession>A0A6L8MGJ0</accession>
<keyword evidence="1" id="KW-0472">Membrane</keyword>
<protein>
    <submittedName>
        <fullName evidence="2">Uncharacterized protein</fullName>
    </submittedName>
</protein>
<dbReference type="EMBL" id="WWCP01000005">
    <property type="protein sequence ID" value="MYM81644.1"/>
    <property type="molecule type" value="Genomic_DNA"/>
</dbReference>
<evidence type="ECO:0000313" key="3">
    <source>
        <dbReference type="Proteomes" id="UP000474565"/>
    </source>
</evidence>
<comment type="caution">
    <text evidence="2">The sequence shown here is derived from an EMBL/GenBank/DDBJ whole genome shotgun (WGS) entry which is preliminary data.</text>
</comment>
<gene>
    <name evidence="2" type="ORF">GTP44_06700</name>
</gene>
<dbReference type="Proteomes" id="UP000474565">
    <property type="component" value="Unassembled WGS sequence"/>
</dbReference>
<name>A0A6L8MGJ0_9BURK</name>
<keyword evidence="1" id="KW-1133">Transmembrane helix</keyword>
<organism evidence="2 3">
    <name type="scientific">Duganella lactea</name>
    <dbReference type="NCBI Taxonomy" id="2692173"/>
    <lineage>
        <taxon>Bacteria</taxon>
        <taxon>Pseudomonadati</taxon>
        <taxon>Pseudomonadota</taxon>
        <taxon>Betaproteobacteria</taxon>
        <taxon>Burkholderiales</taxon>
        <taxon>Oxalobacteraceae</taxon>
        <taxon>Telluria group</taxon>
        <taxon>Duganella</taxon>
    </lineage>
</organism>
<proteinExistence type="predicted"/>
<reference evidence="2 3" key="1">
    <citation type="submission" date="2019-12" db="EMBL/GenBank/DDBJ databases">
        <title>Novel species isolated from a subtropical stream in China.</title>
        <authorList>
            <person name="Lu H."/>
        </authorList>
    </citation>
    <scope>NUCLEOTIDE SEQUENCE [LARGE SCALE GENOMIC DNA]</scope>
    <source>
        <strain evidence="2 3">FT50W</strain>
    </source>
</reference>
<dbReference type="RefSeq" id="WP_161018815.1">
    <property type="nucleotide sequence ID" value="NZ_WWCP01000005.1"/>
</dbReference>
<feature type="transmembrane region" description="Helical" evidence="1">
    <location>
        <begin position="12"/>
        <end position="32"/>
    </location>
</feature>
<sequence>MTISGKLSSKQWVALAGGFAVLALLVMMWRWGGTVEDSQAYFDTAR</sequence>